<protein>
    <submittedName>
        <fullName evidence="1">Uncharacterized protein</fullName>
    </submittedName>
</protein>
<accession>A0A2M7XCX9</accession>
<gene>
    <name evidence="1" type="ORF">CO173_04795</name>
</gene>
<dbReference type="Proteomes" id="UP000231263">
    <property type="component" value="Unassembled WGS sequence"/>
</dbReference>
<evidence type="ECO:0000313" key="1">
    <source>
        <dbReference type="EMBL" id="PJA45741.1"/>
    </source>
</evidence>
<sequence length="487" mass="55453">MIKKLFQLLIILTPVLLFCYLVWIDISPKGEFFVHHAVDEISPFIDALQPTERVSVLQYTGQKEAYLALTDDPVYLSLHLPRTKFEKIKIAVEFESKTLPIFEFGPLVDIFSNGFDLRPAQNLIIDNSKWHRLEEGGLTLLERNNNYETISDFFEKLPPVSKIATYAYSLNAPFRVANYEPLTEKKITEVSLRGYHKYLTYLEDEEFYLEIEAMDMNRTTGVDDIVVTVRNHEGIVVLEEKLEDDNNTTENQISSTLKIILQSSNLAPGVYSVELRATTDIFWRKFISAERYMTFINRIYIADDVGYLPERRATSFITNAKQFTFETFHADATQEISLGSMLVDIPKSNEKISVLVKDKGLISANSPGGDIRINGDGKFAFSKDAFFDPEPVNLQATTDLDARDIDYILTAYKAPETRGVWHVAESEFMVDSIVDADNNARLVFSAPEIDSLGGEIWIHAINLTFEKSPLNFEGFLKAVRERLPFGL</sequence>
<evidence type="ECO:0000313" key="2">
    <source>
        <dbReference type="Proteomes" id="UP000231263"/>
    </source>
</evidence>
<reference evidence="2" key="1">
    <citation type="submission" date="2017-09" db="EMBL/GenBank/DDBJ databases">
        <title>Depth-based differentiation of microbial function through sediment-hosted aquifers and enrichment of novel symbionts in the deep terrestrial subsurface.</title>
        <authorList>
            <person name="Probst A.J."/>
            <person name="Ladd B."/>
            <person name="Jarett J.K."/>
            <person name="Geller-Mcgrath D.E."/>
            <person name="Sieber C.M.K."/>
            <person name="Emerson J.B."/>
            <person name="Anantharaman K."/>
            <person name="Thomas B.C."/>
            <person name="Malmstrom R."/>
            <person name="Stieglmeier M."/>
            <person name="Klingl A."/>
            <person name="Woyke T."/>
            <person name="Ryan C.M."/>
            <person name="Banfield J.F."/>
        </authorList>
    </citation>
    <scope>NUCLEOTIDE SEQUENCE [LARGE SCALE GENOMIC DNA]</scope>
</reference>
<dbReference type="AlphaFoldDB" id="A0A2M7XCX9"/>
<organism evidence="1 2">
    <name type="scientific">Candidatus Uhrbacteria bacterium CG_4_9_14_3_um_filter_41_35</name>
    <dbReference type="NCBI Taxonomy" id="1975034"/>
    <lineage>
        <taxon>Bacteria</taxon>
        <taxon>Candidatus Uhriibacteriota</taxon>
    </lineage>
</organism>
<proteinExistence type="predicted"/>
<name>A0A2M7XCX9_9BACT</name>
<dbReference type="EMBL" id="PFWT01000026">
    <property type="protein sequence ID" value="PJA45741.1"/>
    <property type="molecule type" value="Genomic_DNA"/>
</dbReference>
<comment type="caution">
    <text evidence="1">The sequence shown here is derived from an EMBL/GenBank/DDBJ whole genome shotgun (WGS) entry which is preliminary data.</text>
</comment>